<keyword evidence="1" id="KW-1133">Transmembrane helix</keyword>
<feature type="transmembrane region" description="Helical" evidence="1">
    <location>
        <begin position="12"/>
        <end position="34"/>
    </location>
</feature>
<evidence type="ECO:0000313" key="3">
    <source>
        <dbReference type="EMBL" id="QDV35128.1"/>
    </source>
</evidence>
<dbReference type="PANTHER" id="PTHR33371">
    <property type="entry name" value="INTERMEMBRANE PHOSPHOLIPID TRANSPORT SYSTEM BINDING PROTEIN MLAD-RELATED"/>
    <property type="match status" value="1"/>
</dbReference>
<dbReference type="RefSeq" id="WP_145270512.1">
    <property type="nucleotide sequence ID" value="NZ_CP036426.1"/>
</dbReference>
<dbReference type="EMBL" id="CP036426">
    <property type="protein sequence ID" value="QDV35128.1"/>
    <property type="molecule type" value="Genomic_DNA"/>
</dbReference>
<accession>A0A518H2Q3</accession>
<proteinExistence type="predicted"/>
<dbReference type="Proteomes" id="UP000317835">
    <property type="component" value="Chromosome"/>
</dbReference>
<evidence type="ECO:0000256" key="1">
    <source>
        <dbReference type="SAM" id="Phobius"/>
    </source>
</evidence>
<keyword evidence="4" id="KW-1185">Reference proteome</keyword>
<dbReference type="AlphaFoldDB" id="A0A518H2Q3"/>
<dbReference type="Pfam" id="PF02470">
    <property type="entry name" value="MlaD"/>
    <property type="match status" value="1"/>
</dbReference>
<reference evidence="3 4" key="1">
    <citation type="submission" date="2019-02" db="EMBL/GenBank/DDBJ databases">
        <title>Deep-cultivation of Planctomycetes and their phenomic and genomic characterization uncovers novel biology.</title>
        <authorList>
            <person name="Wiegand S."/>
            <person name="Jogler M."/>
            <person name="Boedeker C."/>
            <person name="Pinto D."/>
            <person name="Vollmers J."/>
            <person name="Rivas-Marin E."/>
            <person name="Kohn T."/>
            <person name="Peeters S.H."/>
            <person name="Heuer A."/>
            <person name="Rast P."/>
            <person name="Oberbeckmann S."/>
            <person name="Bunk B."/>
            <person name="Jeske O."/>
            <person name="Meyerdierks A."/>
            <person name="Storesund J.E."/>
            <person name="Kallscheuer N."/>
            <person name="Luecker S."/>
            <person name="Lage O.M."/>
            <person name="Pohl T."/>
            <person name="Merkel B.J."/>
            <person name="Hornburger P."/>
            <person name="Mueller R.-W."/>
            <person name="Bruemmer F."/>
            <person name="Labrenz M."/>
            <person name="Spormann A.M."/>
            <person name="Op den Camp H."/>
            <person name="Overmann J."/>
            <person name="Amann R."/>
            <person name="Jetten M.S.M."/>
            <person name="Mascher T."/>
            <person name="Medema M.H."/>
            <person name="Devos D.P."/>
            <person name="Kaster A.-K."/>
            <person name="Ovreas L."/>
            <person name="Rohde M."/>
            <person name="Galperin M.Y."/>
            <person name="Jogler C."/>
        </authorList>
    </citation>
    <scope>NUCLEOTIDE SEQUENCE [LARGE SCALE GENOMIC DNA]</scope>
    <source>
        <strain evidence="3 4">ElP</strain>
    </source>
</reference>
<organism evidence="3 4">
    <name type="scientific">Tautonia plasticadhaerens</name>
    <dbReference type="NCBI Taxonomy" id="2527974"/>
    <lineage>
        <taxon>Bacteria</taxon>
        <taxon>Pseudomonadati</taxon>
        <taxon>Planctomycetota</taxon>
        <taxon>Planctomycetia</taxon>
        <taxon>Isosphaerales</taxon>
        <taxon>Isosphaeraceae</taxon>
        <taxon>Tautonia</taxon>
    </lineage>
</organism>
<keyword evidence="1" id="KW-0812">Transmembrane</keyword>
<evidence type="ECO:0000259" key="2">
    <source>
        <dbReference type="Pfam" id="PF02470"/>
    </source>
</evidence>
<sequence length="373" mass="40407">MNERVMQFRIGMFVIVTGMVLTMLIVWFEAPALIQERHYVTVFFAEAPGIDRGIPVRKSGVRVGEVFGFTFTEPRQPDGVLVTLSLDPEYTIRTGTIPRLGRALIGDVAIDLLPGPGDGTGAMETFDSPDEAARPDHWVDGLVATDPFLLLTDASKVFERADSTMVAIEAAATNLSAIVGKADSIDEFLDTWGETGRSIDAVADDLGRVLRENEAEIKPTVATIRSVAEKLDGAFDDATTDQVKQTLARVASASERLDAMLAALEPVAAELKYGPADKPRTNLGQTLLRANKIAYDISVLTAYLQDGKGRLNTRGTLQRLVADPQLYEDVRLVVRAAEATVNDARSVLRTFGSFAEKISRDPGLITTGVLNGR</sequence>
<dbReference type="OrthoDB" id="260338at2"/>
<feature type="domain" description="Mce/MlaD" evidence="2">
    <location>
        <begin position="39"/>
        <end position="115"/>
    </location>
</feature>
<protein>
    <submittedName>
        <fullName evidence="3">Mce related protein</fullName>
    </submittedName>
</protein>
<dbReference type="InterPro" id="IPR003399">
    <property type="entry name" value="Mce/MlaD"/>
</dbReference>
<dbReference type="KEGG" id="tpla:ElP_30300"/>
<keyword evidence="1" id="KW-0472">Membrane</keyword>
<name>A0A518H2Q3_9BACT</name>
<evidence type="ECO:0000313" key="4">
    <source>
        <dbReference type="Proteomes" id="UP000317835"/>
    </source>
</evidence>
<gene>
    <name evidence="3" type="ORF">ElP_30300</name>
</gene>
<dbReference type="InterPro" id="IPR052336">
    <property type="entry name" value="MlaD_Phospholipid_Transporter"/>
</dbReference>
<dbReference type="PANTHER" id="PTHR33371:SF4">
    <property type="entry name" value="INTERMEMBRANE PHOSPHOLIPID TRANSPORT SYSTEM BINDING PROTEIN MLAD"/>
    <property type="match status" value="1"/>
</dbReference>